<keyword evidence="2" id="KW-1185">Reference proteome</keyword>
<evidence type="ECO:0000313" key="1">
    <source>
        <dbReference type="EMBL" id="MDK2126718.1"/>
    </source>
</evidence>
<gene>
    <name evidence="1" type="ORF">PZA18_21975</name>
</gene>
<protein>
    <recommendedName>
        <fullName evidence="3">Transposase</fullName>
    </recommendedName>
</protein>
<proteinExistence type="predicted"/>
<dbReference type="Proteomes" id="UP001172778">
    <property type="component" value="Unassembled WGS sequence"/>
</dbReference>
<name>A0ABT7E344_9NEIS</name>
<evidence type="ECO:0000313" key="2">
    <source>
        <dbReference type="Proteomes" id="UP001172778"/>
    </source>
</evidence>
<accession>A0ABT7E344</accession>
<evidence type="ECO:0008006" key="3">
    <source>
        <dbReference type="Google" id="ProtNLM"/>
    </source>
</evidence>
<comment type="caution">
    <text evidence="1">The sequence shown here is derived from an EMBL/GenBank/DDBJ whole genome shotgun (WGS) entry which is preliminary data.</text>
</comment>
<sequence length="144" mass="16867">MVYFGFRAHLNYTGYCAREGRAWSDREKIHSAVNYVVNREKPREVYLKTGDKLVKLQPHEAGYEEQLIIPYKSVDEFMQLNPNCCEITERADEGFQHDLLTRLSGDASGFVRVKYQRRYRGEATPDRHEPRETYVTISNCGTPW</sequence>
<dbReference type="RefSeq" id="WP_284103039.1">
    <property type="nucleotide sequence ID" value="NZ_JARRAF010000048.1"/>
</dbReference>
<organism evidence="1 2">
    <name type="scientific">Parachitinimonas caeni</name>
    <dbReference type="NCBI Taxonomy" id="3031301"/>
    <lineage>
        <taxon>Bacteria</taxon>
        <taxon>Pseudomonadati</taxon>
        <taxon>Pseudomonadota</taxon>
        <taxon>Betaproteobacteria</taxon>
        <taxon>Neisseriales</taxon>
        <taxon>Chitinibacteraceae</taxon>
        <taxon>Parachitinimonas</taxon>
    </lineage>
</organism>
<dbReference type="EMBL" id="JARRAF010000048">
    <property type="protein sequence ID" value="MDK2126718.1"/>
    <property type="molecule type" value="Genomic_DNA"/>
</dbReference>
<reference evidence="1" key="1">
    <citation type="submission" date="2023-03" db="EMBL/GenBank/DDBJ databases">
        <title>Chitinimonas shenzhenensis gen. nov., sp. nov., a novel member of family Burkholderiaceae isolated from activated sludge collected in Shen Zhen, China.</title>
        <authorList>
            <person name="Wang X."/>
        </authorList>
    </citation>
    <scope>NUCLEOTIDE SEQUENCE</scope>
    <source>
        <strain evidence="1">DQS-5</strain>
    </source>
</reference>